<reference evidence="2" key="3">
    <citation type="submission" date="2016-06" db="EMBL/GenBank/DDBJ databases">
        <authorList>
            <person name="Olsen C.W."/>
            <person name="Carey S."/>
            <person name="Hinshaw L."/>
            <person name="Karasin A.I."/>
        </authorList>
    </citation>
    <scope>NUCLEOTIDE SEQUENCE [LARGE SCALE GENOMIC DNA]</scope>
    <source>
        <strain evidence="2">PM4</strain>
    </source>
</reference>
<sequence>MENNQTKVGVICNEDIHFNNPIVIGGFIGQTTLGVTTTSYIIEQFGLHEVAKLKSHQIAPVTVFVGGKMRSPFRIYSNDKGTLMVIQCEVPVDIEGLYEITETLMEWIKPFNPKEFVIIDGVPVEDLPEERQAYLVAGLDRIESLKSSGITIAEAALIGGMGGAILNESILTGQNAIALLTNVSVAIPDHDAVLSVIKALNIIYKLGIKTTVLEESVKKIHEEISKVASEYKTATADQDSLTGPDSIYR</sequence>
<evidence type="ECO:0000313" key="1">
    <source>
        <dbReference type="EMBL" id="SIM38723.1"/>
    </source>
</evidence>
<dbReference type="InterPro" id="IPR019151">
    <property type="entry name" value="Proteasome_assmbl_chaperone_2"/>
</dbReference>
<organism evidence="1 4">
    <name type="scientific">Cuniculiplasma divulgatum</name>
    <dbReference type="NCBI Taxonomy" id="1673428"/>
    <lineage>
        <taxon>Archaea</taxon>
        <taxon>Methanobacteriati</taxon>
        <taxon>Thermoplasmatota</taxon>
        <taxon>Thermoplasmata</taxon>
        <taxon>Thermoplasmatales</taxon>
        <taxon>Cuniculiplasmataceae</taxon>
        <taxon>Cuniculiplasma</taxon>
    </lineage>
</organism>
<dbReference type="PANTHER" id="PTHR35610">
    <property type="entry name" value="3-ISOPROPYLMALATE DEHYDRATASE-RELATED"/>
    <property type="match status" value="1"/>
</dbReference>
<dbReference type="RefSeq" id="WP_077075876.1">
    <property type="nucleotide sequence ID" value="NZ_LT671858.1"/>
</dbReference>
<reference evidence="1 4" key="1">
    <citation type="submission" date="2016-04" db="EMBL/GenBank/DDBJ databases">
        <authorList>
            <person name="Evans L.H."/>
            <person name="Alamgir A."/>
            <person name="Owens N."/>
            <person name="Weber N.D."/>
            <person name="Virtaneva K."/>
            <person name="Barbian K."/>
            <person name="Babar A."/>
            <person name="Rosenke K."/>
        </authorList>
    </citation>
    <scope>NUCLEOTIDE SEQUENCE [LARGE SCALE GENOMIC DNA]</scope>
    <source>
        <strain evidence="1">S5</strain>
        <strain evidence="4">S5(T) (JCM 30642 \VKM B-2941)</strain>
    </source>
</reference>
<name>A0A1N5SRJ0_9ARCH</name>
<dbReference type="InterPro" id="IPR038389">
    <property type="entry name" value="PSMG2_sf"/>
</dbReference>
<evidence type="ECO:0000313" key="4">
    <source>
        <dbReference type="Proteomes" id="UP000195607"/>
    </source>
</evidence>
<dbReference type="Proteomes" id="UP000195607">
    <property type="component" value="Chromosome I"/>
</dbReference>
<dbReference type="SUPFAM" id="SSF159659">
    <property type="entry name" value="Cgl1923-like"/>
    <property type="match status" value="1"/>
</dbReference>
<reference evidence="3" key="2">
    <citation type="submission" date="2016-06" db="EMBL/GenBank/DDBJ databases">
        <authorList>
            <person name="Toshchakov V.S."/>
        </authorList>
    </citation>
    <scope>NUCLEOTIDE SEQUENCE [LARGE SCALE GENOMIC DNA]</scope>
    <source>
        <strain>PM4 (JCM 30641</strain>
        <strain evidence="3">\VKM B-2940)</strain>
    </source>
</reference>
<dbReference type="AlphaFoldDB" id="A0A1N5SRJ0"/>
<dbReference type="STRING" id="1673428.CPM_0300"/>
<accession>A0A1N5SRJ0</accession>
<dbReference type="EMBL" id="LT719092">
    <property type="protein sequence ID" value="SJK84186.1"/>
    <property type="molecule type" value="Genomic_DNA"/>
</dbReference>
<dbReference type="GeneID" id="41587634"/>
<protein>
    <submittedName>
        <fullName evidence="1">ATP-grasp superfamily enzyme</fullName>
    </submittedName>
</protein>
<dbReference type="Gene3D" id="3.40.50.10900">
    <property type="entry name" value="PAC-like subunit"/>
    <property type="match status" value="1"/>
</dbReference>
<proteinExistence type="predicted"/>
<dbReference type="OrthoDB" id="35908at2157"/>
<dbReference type="Proteomes" id="UP000187822">
    <property type="component" value="Chromosome I"/>
</dbReference>
<evidence type="ECO:0000313" key="3">
    <source>
        <dbReference type="Proteomes" id="UP000187822"/>
    </source>
</evidence>
<evidence type="ECO:0000313" key="2">
    <source>
        <dbReference type="EMBL" id="SJK84186.1"/>
    </source>
</evidence>
<dbReference type="KEGG" id="cdiv:CPM_0300"/>
<dbReference type="Pfam" id="PF09754">
    <property type="entry name" value="PAC2"/>
    <property type="match status" value="1"/>
</dbReference>
<keyword evidence="3" id="KW-1185">Reference proteome</keyword>
<gene>
    <name evidence="2" type="ORF">CPM_0300</name>
    <name evidence="1" type="ORF">CSP5_0331</name>
</gene>
<dbReference type="EMBL" id="LT671858">
    <property type="protein sequence ID" value="SIM38723.1"/>
    <property type="molecule type" value="Genomic_DNA"/>
</dbReference>
<dbReference type="PANTHER" id="PTHR35610:SF7">
    <property type="entry name" value="3-ISOPROPYLMALATE DEHYDRATASE"/>
    <property type="match status" value="1"/>
</dbReference>